<accession>A0A410V3L2</accession>
<dbReference type="AlphaFoldDB" id="A0A410V3L2"/>
<sequence length="60" mass="7035">MTALWKEQLQEILELSRKRIERLEADTPPDARSLDSETNRQIETEAKNISRLQRTIDALI</sequence>
<proteinExistence type="predicted"/>
<evidence type="ECO:0000313" key="2">
    <source>
        <dbReference type="EMBL" id="QOZ59305.1"/>
    </source>
</evidence>
<evidence type="ECO:0000313" key="4">
    <source>
        <dbReference type="Proteomes" id="UP000625079"/>
    </source>
</evidence>
<name>A0A410V3L2_9BRAD</name>
<dbReference type="EMBL" id="CP030057">
    <property type="protein sequence ID" value="QOZ59305.1"/>
    <property type="molecule type" value="Genomic_DNA"/>
</dbReference>
<dbReference type="Proteomes" id="UP000593880">
    <property type="component" value="Chromosome"/>
</dbReference>
<dbReference type="Proteomes" id="UP000625079">
    <property type="component" value="Unassembled WGS sequence"/>
</dbReference>
<reference evidence="1" key="1">
    <citation type="journal article" date="2014" name="Int. J. Syst. Evol. Microbiol.">
        <title>Complete genome sequence of Corynebacterium casei LMG S-19264T (=DSM 44701T), isolated from a smear-ripened cheese.</title>
        <authorList>
            <consortium name="US DOE Joint Genome Institute (JGI-PGF)"/>
            <person name="Walter F."/>
            <person name="Albersmeier A."/>
            <person name="Kalinowski J."/>
            <person name="Ruckert C."/>
        </authorList>
    </citation>
    <scope>NUCLEOTIDE SEQUENCE</scope>
    <source>
        <strain evidence="1">CGMCC 1.15034</strain>
    </source>
</reference>
<dbReference type="EMBL" id="BMHC01000036">
    <property type="protein sequence ID" value="GGI33974.1"/>
    <property type="molecule type" value="Genomic_DNA"/>
</dbReference>
<evidence type="ECO:0000313" key="3">
    <source>
        <dbReference type="Proteomes" id="UP000593880"/>
    </source>
</evidence>
<keyword evidence="3" id="KW-1185">Reference proteome</keyword>
<reference evidence="2 3" key="2">
    <citation type="submission" date="2018-06" db="EMBL/GenBank/DDBJ databases">
        <title>Comparative genomics of rhizobia nodulating Arachis hypogaea in China.</title>
        <authorList>
            <person name="Li Y."/>
        </authorList>
    </citation>
    <scope>NUCLEOTIDE SEQUENCE [LARGE SCALE GENOMIC DNA]</scope>
    <source>
        <strain evidence="2 3">CCBAU 51658</strain>
    </source>
</reference>
<evidence type="ECO:0000313" key="1">
    <source>
        <dbReference type="EMBL" id="GGI33974.1"/>
    </source>
</evidence>
<gene>
    <name evidence="1" type="ORF">GCM10010987_77110</name>
    <name evidence="2" type="ORF">XH86_11560</name>
</gene>
<organism evidence="1 4">
    <name type="scientific">Bradyrhizobium guangdongense</name>
    <dbReference type="NCBI Taxonomy" id="1325090"/>
    <lineage>
        <taxon>Bacteria</taxon>
        <taxon>Pseudomonadati</taxon>
        <taxon>Pseudomonadota</taxon>
        <taxon>Alphaproteobacteria</taxon>
        <taxon>Hyphomicrobiales</taxon>
        <taxon>Nitrobacteraceae</taxon>
        <taxon>Bradyrhizobium</taxon>
    </lineage>
</organism>
<protein>
    <submittedName>
        <fullName evidence="1">Uncharacterized protein</fullName>
    </submittedName>
</protein>
<reference evidence="1" key="3">
    <citation type="submission" date="2022-12" db="EMBL/GenBank/DDBJ databases">
        <authorList>
            <person name="Sun Q."/>
            <person name="Zhou Y."/>
        </authorList>
    </citation>
    <scope>NUCLEOTIDE SEQUENCE</scope>
    <source>
        <strain evidence="1">CGMCC 1.15034</strain>
    </source>
</reference>